<dbReference type="InParanoid" id="A0A067R6P8"/>
<gene>
    <name evidence="1" type="ORF">L798_07820</name>
</gene>
<reference evidence="1 2" key="1">
    <citation type="journal article" date="2014" name="Nat. Commun.">
        <title>Molecular traces of alternative social organization in a termite genome.</title>
        <authorList>
            <person name="Terrapon N."/>
            <person name="Li C."/>
            <person name="Robertson H.M."/>
            <person name="Ji L."/>
            <person name="Meng X."/>
            <person name="Booth W."/>
            <person name="Chen Z."/>
            <person name="Childers C.P."/>
            <person name="Glastad K.M."/>
            <person name="Gokhale K."/>
            <person name="Gowin J."/>
            <person name="Gronenberg W."/>
            <person name="Hermansen R.A."/>
            <person name="Hu H."/>
            <person name="Hunt B.G."/>
            <person name="Huylmans A.K."/>
            <person name="Khalil S.M."/>
            <person name="Mitchell R.D."/>
            <person name="Munoz-Torres M.C."/>
            <person name="Mustard J.A."/>
            <person name="Pan H."/>
            <person name="Reese J.T."/>
            <person name="Scharf M.E."/>
            <person name="Sun F."/>
            <person name="Vogel H."/>
            <person name="Xiao J."/>
            <person name="Yang W."/>
            <person name="Yang Z."/>
            <person name="Yang Z."/>
            <person name="Zhou J."/>
            <person name="Zhu J."/>
            <person name="Brent C.S."/>
            <person name="Elsik C.G."/>
            <person name="Goodisman M.A."/>
            <person name="Liberles D.A."/>
            <person name="Roe R.M."/>
            <person name="Vargo E.L."/>
            <person name="Vilcinskas A."/>
            <person name="Wang J."/>
            <person name="Bornberg-Bauer E."/>
            <person name="Korb J."/>
            <person name="Zhang G."/>
            <person name="Liebig J."/>
        </authorList>
    </citation>
    <scope>NUCLEOTIDE SEQUENCE [LARGE SCALE GENOMIC DNA]</scope>
    <source>
        <tissue evidence="1">Whole organism</tissue>
    </source>
</reference>
<sequence length="103" mass="11565">MVSHDDIRFSHTTFFNTQRSLSVNTRGLPGRDFVVVVSSRFHFTITSPTVDLGNLRRAEMALTDCLLTWQPITIPRSKSLNSLAPPILSVSRSTKHRALCLLL</sequence>
<proteinExistence type="predicted"/>
<dbReference type="Proteomes" id="UP000027135">
    <property type="component" value="Unassembled WGS sequence"/>
</dbReference>
<evidence type="ECO:0000313" key="2">
    <source>
        <dbReference type="Proteomes" id="UP000027135"/>
    </source>
</evidence>
<name>A0A067R6P8_ZOONE</name>
<evidence type="ECO:0000313" key="1">
    <source>
        <dbReference type="EMBL" id="KDR18028.1"/>
    </source>
</evidence>
<dbReference type="EMBL" id="KK852705">
    <property type="protein sequence ID" value="KDR18028.1"/>
    <property type="molecule type" value="Genomic_DNA"/>
</dbReference>
<dbReference type="AlphaFoldDB" id="A0A067R6P8"/>
<accession>A0A067R6P8</accession>
<keyword evidence="2" id="KW-1185">Reference proteome</keyword>
<organism evidence="1 2">
    <name type="scientific">Zootermopsis nevadensis</name>
    <name type="common">Dampwood termite</name>
    <dbReference type="NCBI Taxonomy" id="136037"/>
    <lineage>
        <taxon>Eukaryota</taxon>
        <taxon>Metazoa</taxon>
        <taxon>Ecdysozoa</taxon>
        <taxon>Arthropoda</taxon>
        <taxon>Hexapoda</taxon>
        <taxon>Insecta</taxon>
        <taxon>Pterygota</taxon>
        <taxon>Neoptera</taxon>
        <taxon>Polyneoptera</taxon>
        <taxon>Dictyoptera</taxon>
        <taxon>Blattodea</taxon>
        <taxon>Blattoidea</taxon>
        <taxon>Termitoidae</taxon>
        <taxon>Termopsidae</taxon>
        <taxon>Zootermopsis</taxon>
    </lineage>
</organism>
<protein>
    <submittedName>
        <fullName evidence="1">Uncharacterized protein</fullName>
    </submittedName>
</protein>